<dbReference type="InterPro" id="IPR029058">
    <property type="entry name" value="AB_hydrolase_fold"/>
</dbReference>
<dbReference type="SUPFAM" id="SSF53474">
    <property type="entry name" value="alpha/beta-Hydrolases"/>
    <property type="match status" value="1"/>
</dbReference>
<organism evidence="1 2">
    <name type="scientific">Lasius niger</name>
    <name type="common">Black garden ant</name>
    <dbReference type="NCBI Taxonomy" id="67767"/>
    <lineage>
        <taxon>Eukaryota</taxon>
        <taxon>Metazoa</taxon>
        <taxon>Ecdysozoa</taxon>
        <taxon>Arthropoda</taxon>
        <taxon>Hexapoda</taxon>
        <taxon>Insecta</taxon>
        <taxon>Pterygota</taxon>
        <taxon>Neoptera</taxon>
        <taxon>Endopterygota</taxon>
        <taxon>Hymenoptera</taxon>
        <taxon>Apocrita</taxon>
        <taxon>Aculeata</taxon>
        <taxon>Formicoidea</taxon>
        <taxon>Formicidae</taxon>
        <taxon>Formicinae</taxon>
        <taxon>Lasius</taxon>
        <taxon>Lasius</taxon>
    </lineage>
</organism>
<sequence>MIMRFFFHDELLPQSDLLRFGIEYVCNQNLDTQKFCADIIFMICGFDREQFNYTLLPVILNHDPAGASTKTVLHYNQVYQSDKFRQYDYGLLKNLLMYHSPEPPNYDLANITVPIALFYGSNDWIVNTVNVKRLNRILPNVVDIYEVPWSNFNHVDFVWAKDAPKLVYERVLRIMREKNLNNAISTE</sequence>
<evidence type="ECO:0000313" key="2">
    <source>
        <dbReference type="Proteomes" id="UP000036403"/>
    </source>
</evidence>
<dbReference type="EMBL" id="LBMM01017797">
    <property type="protein sequence ID" value="KMQ83969.1"/>
    <property type="molecule type" value="Genomic_DNA"/>
</dbReference>
<dbReference type="AlphaFoldDB" id="A0A0J7K0Z0"/>
<evidence type="ECO:0000313" key="1">
    <source>
        <dbReference type="EMBL" id="KMQ83969.1"/>
    </source>
</evidence>
<proteinExistence type="predicted"/>
<dbReference type="PANTHER" id="PTHR11005">
    <property type="entry name" value="LYSOSOMAL ACID LIPASE-RELATED"/>
    <property type="match status" value="1"/>
</dbReference>
<gene>
    <name evidence="1" type="ORF">RF55_18688</name>
</gene>
<dbReference type="STRING" id="67767.A0A0J7K0Z0"/>
<dbReference type="OrthoDB" id="9974421at2759"/>
<keyword evidence="2" id="KW-1185">Reference proteome</keyword>
<dbReference type="Proteomes" id="UP000036403">
    <property type="component" value="Unassembled WGS sequence"/>
</dbReference>
<dbReference type="Gene3D" id="3.40.50.1820">
    <property type="entry name" value="alpha/beta hydrolase"/>
    <property type="match status" value="1"/>
</dbReference>
<accession>A0A0J7K0Z0</accession>
<comment type="caution">
    <text evidence="1">The sequence shown here is derived from an EMBL/GenBank/DDBJ whole genome shotgun (WGS) entry which is preliminary data.</text>
</comment>
<name>A0A0J7K0Z0_LASNI</name>
<dbReference type="PaxDb" id="67767-A0A0J7K0Z0"/>
<reference evidence="1 2" key="1">
    <citation type="submission" date="2015-04" db="EMBL/GenBank/DDBJ databases">
        <title>Lasius niger genome sequencing.</title>
        <authorList>
            <person name="Konorov E.A."/>
            <person name="Nikitin M.A."/>
            <person name="Kirill M.V."/>
            <person name="Chang P."/>
        </authorList>
    </citation>
    <scope>NUCLEOTIDE SEQUENCE [LARGE SCALE GENOMIC DNA]</scope>
    <source>
        <tissue evidence="1">Whole</tissue>
    </source>
</reference>
<protein>
    <submittedName>
        <fullName evidence="1">Lipase 3</fullName>
    </submittedName>
</protein>